<protein>
    <submittedName>
        <fullName evidence="2">Uncharacterized protein</fullName>
    </submittedName>
</protein>
<dbReference type="STRING" id="1093900.A0A507BBX6"/>
<gene>
    <name evidence="2" type="ORF">E0L32_003050</name>
</gene>
<dbReference type="Proteomes" id="UP000319257">
    <property type="component" value="Unassembled WGS sequence"/>
</dbReference>
<dbReference type="EMBL" id="SKBQ01000013">
    <property type="protein sequence ID" value="TPX17407.1"/>
    <property type="molecule type" value="Genomic_DNA"/>
</dbReference>
<dbReference type="OrthoDB" id="5209368at2759"/>
<dbReference type="AlphaFoldDB" id="A0A507BBX6"/>
<name>A0A507BBX6_9PEZI</name>
<feature type="region of interest" description="Disordered" evidence="1">
    <location>
        <begin position="106"/>
        <end position="129"/>
    </location>
</feature>
<evidence type="ECO:0000313" key="3">
    <source>
        <dbReference type="Proteomes" id="UP000319257"/>
    </source>
</evidence>
<sequence>MIYAPRSTLGRIQDQHLTAAARLGGIKIDEQFYQTSHRPGTYSRLLRVEWAQQKDLNEEAKAQVFLVAEKRSTAMAHRTARKKHHILNNNSSQDMTRWPAEALETVSSNTTGSDSDGSETASETDSSDTTLQILPEVKKAVQGPQGLQYLISSLVTPDFGVDDARQLCLRIHGKLISSTEDLKHVHRLLCRKTSGLRSNEEVGIIRIIIDIALRYYKQVHVPTSSSKIAGLTMQGKNPMHRKCNICGTQLLDDPFPRFKKTDPTRYVARYLKGGCGMATCKAQGDNAWAVPSDDSIPWCLADANALKRVPRRAAWSDFLLRKGDLSTDLAYSIQCICRGCNSAESIVMDSSARWTIETLPRYIPRKPRCTVCKKSTTWKPVDASIEWLDAAALSKKWTQICKEQWSIDEVLKTPDRFFSCRANAD</sequence>
<keyword evidence="3" id="KW-1185">Reference proteome</keyword>
<reference evidence="2 3" key="1">
    <citation type="submission" date="2019-06" db="EMBL/GenBank/DDBJ databases">
        <title>Draft genome sequence of the filamentous fungus Phialemoniopsis curvata isolated from diesel fuel.</title>
        <authorList>
            <person name="Varaljay V.A."/>
            <person name="Lyon W.J."/>
            <person name="Crouch A.L."/>
            <person name="Drake C.E."/>
            <person name="Hollomon J.M."/>
            <person name="Nadeau L.J."/>
            <person name="Nunn H.S."/>
            <person name="Stevenson B.S."/>
            <person name="Bojanowski C.L."/>
            <person name="Crookes-Goodson W.J."/>
        </authorList>
    </citation>
    <scope>NUCLEOTIDE SEQUENCE [LARGE SCALE GENOMIC DNA]</scope>
    <source>
        <strain evidence="2 3">D216</strain>
    </source>
</reference>
<proteinExistence type="predicted"/>
<accession>A0A507BBX6</accession>
<evidence type="ECO:0000313" key="2">
    <source>
        <dbReference type="EMBL" id="TPX17407.1"/>
    </source>
</evidence>
<feature type="compositionally biased region" description="Low complexity" evidence="1">
    <location>
        <begin position="107"/>
        <end position="129"/>
    </location>
</feature>
<dbReference type="InParanoid" id="A0A507BBX6"/>
<evidence type="ECO:0000256" key="1">
    <source>
        <dbReference type="SAM" id="MobiDB-lite"/>
    </source>
</evidence>
<dbReference type="RefSeq" id="XP_030999118.1">
    <property type="nucleotide sequence ID" value="XM_031137308.1"/>
</dbReference>
<organism evidence="2 3">
    <name type="scientific">Thyridium curvatum</name>
    <dbReference type="NCBI Taxonomy" id="1093900"/>
    <lineage>
        <taxon>Eukaryota</taxon>
        <taxon>Fungi</taxon>
        <taxon>Dikarya</taxon>
        <taxon>Ascomycota</taxon>
        <taxon>Pezizomycotina</taxon>
        <taxon>Sordariomycetes</taxon>
        <taxon>Sordariomycetidae</taxon>
        <taxon>Thyridiales</taxon>
        <taxon>Thyridiaceae</taxon>
        <taxon>Thyridium</taxon>
    </lineage>
</organism>
<comment type="caution">
    <text evidence="2">The sequence shown here is derived from an EMBL/GenBank/DDBJ whole genome shotgun (WGS) entry which is preliminary data.</text>
</comment>
<dbReference type="GeneID" id="41970497"/>